<evidence type="ECO:0000256" key="1">
    <source>
        <dbReference type="SAM" id="MobiDB-lite"/>
    </source>
</evidence>
<feature type="compositionally biased region" description="Low complexity" evidence="1">
    <location>
        <begin position="481"/>
        <end position="492"/>
    </location>
</feature>
<feature type="region of interest" description="Disordered" evidence="1">
    <location>
        <begin position="220"/>
        <end position="248"/>
    </location>
</feature>
<sequence length="492" mass="53831">MMHECAICGQCSNEPCTSKCAFAEGMVPRCTCADDHVVVPVTPRGRPHSHRRKKRKSDSEHHGTASKRRSTPTSDWATMTDDEKQALLNAFKVDVLRAAEARLPSAPRILYDELVQREYGKTVDSEFATASALVLSNVLSLYRVVAPAHEHHRLLSSLLCHGVPTRLTEYFSTPVGTRWPRHVLVTGRKDYAAFLTRQPLDDITLPPLASPKMPIELPPVPARSPATPPVVAKAPVARKTTSKTPKPVAKNSLVEPTAVPKATVSKQVVALARAAPETTAVAKPEPLIVTRAPPPIVTAVNSASIDEDSCDSGAPFVPLMQHFIETSGQPTFAAWHRWLTTTAKADAKFGPVALMAESVPQSMLRNYFNQTRLKLKLAKPLVARVSPTAETPRPSEHSFLAAKKPLTNMFQPLINHFINTTEGATASKLFHWLHSEAKQHSKFRAVALQYDPDRDQAIVRNAFNYSNTKFKRMGGHHRGGASASSSSSQDDG</sequence>
<comment type="caution">
    <text evidence="2">The sequence shown here is derived from an EMBL/GenBank/DDBJ whole genome shotgun (WGS) entry which is preliminary data.</text>
</comment>
<accession>A0A1V9Z1I7</accession>
<name>A0A1V9Z1I7_ACHHY</name>
<feature type="region of interest" description="Disordered" evidence="1">
    <location>
        <begin position="469"/>
        <end position="492"/>
    </location>
</feature>
<protein>
    <submittedName>
        <fullName evidence="2">Uncharacterized protein</fullName>
    </submittedName>
</protein>
<evidence type="ECO:0000313" key="2">
    <source>
        <dbReference type="EMBL" id="OQR91879.1"/>
    </source>
</evidence>
<feature type="compositionally biased region" description="Low complexity" evidence="1">
    <location>
        <begin position="229"/>
        <end position="239"/>
    </location>
</feature>
<dbReference type="Proteomes" id="UP000243579">
    <property type="component" value="Unassembled WGS sequence"/>
</dbReference>
<proteinExistence type="predicted"/>
<reference evidence="2 3" key="1">
    <citation type="journal article" date="2014" name="Genome Biol. Evol.">
        <title>The secreted proteins of Achlya hypogyna and Thraustotheca clavata identify the ancestral oomycete secretome and reveal gene acquisitions by horizontal gene transfer.</title>
        <authorList>
            <person name="Misner I."/>
            <person name="Blouin N."/>
            <person name="Leonard G."/>
            <person name="Richards T.A."/>
            <person name="Lane C.E."/>
        </authorList>
    </citation>
    <scope>NUCLEOTIDE SEQUENCE [LARGE SCALE GENOMIC DNA]</scope>
    <source>
        <strain evidence="2 3">ATCC 48635</strain>
    </source>
</reference>
<dbReference type="EMBL" id="JNBR01000497">
    <property type="protein sequence ID" value="OQR91879.1"/>
    <property type="molecule type" value="Genomic_DNA"/>
</dbReference>
<dbReference type="AlphaFoldDB" id="A0A1V9Z1I7"/>
<feature type="compositionally biased region" description="Basic residues" evidence="1">
    <location>
        <begin position="469"/>
        <end position="479"/>
    </location>
</feature>
<gene>
    <name evidence="2" type="ORF">ACHHYP_04287</name>
</gene>
<keyword evidence="3" id="KW-1185">Reference proteome</keyword>
<feature type="compositionally biased region" description="Basic residues" evidence="1">
    <location>
        <begin position="45"/>
        <end position="56"/>
    </location>
</feature>
<feature type="region of interest" description="Disordered" evidence="1">
    <location>
        <begin position="41"/>
        <end position="77"/>
    </location>
</feature>
<evidence type="ECO:0000313" key="3">
    <source>
        <dbReference type="Proteomes" id="UP000243579"/>
    </source>
</evidence>
<organism evidence="2 3">
    <name type="scientific">Achlya hypogyna</name>
    <name type="common">Oomycete</name>
    <name type="synonym">Protoachlya hypogyna</name>
    <dbReference type="NCBI Taxonomy" id="1202772"/>
    <lineage>
        <taxon>Eukaryota</taxon>
        <taxon>Sar</taxon>
        <taxon>Stramenopiles</taxon>
        <taxon>Oomycota</taxon>
        <taxon>Saprolegniomycetes</taxon>
        <taxon>Saprolegniales</taxon>
        <taxon>Achlyaceae</taxon>
        <taxon>Achlya</taxon>
    </lineage>
</organism>